<dbReference type="InterPro" id="IPR011701">
    <property type="entry name" value="MFS"/>
</dbReference>
<evidence type="ECO:0000256" key="5">
    <source>
        <dbReference type="ARBA" id="ARBA00022989"/>
    </source>
</evidence>
<dbReference type="InterPro" id="IPR020846">
    <property type="entry name" value="MFS_dom"/>
</dbReference>
<dbReference type="CDD" id="cd06173">
    <property type="entry name" value="MFS_MefA_like"/>
    <property type="match status" value="1"/>
</dbReference>
<evidence type="ECO:0000256" key="2">
    <source>
        <dbReference type="ARBA" id="ARBA00022448"/>
    </source>
</evidence>
<keyword evidence="12" id="KW-1185">Reference proteome</keyword>
<feature type="transmembrane region" description="Helical" evidence="9">
    <location>
        <begin position="337"/>
        <end position="358"/>
    </location>
</feature>
<proteinExistence type="inferred from homology"/>
<evidence type="ECO:0000256" key="1">
    <source>
        <dbReference type="ARBA" id="ARBA00004429"/>
    </source>
</evidence>
<evidence type="ECO:0000259" key="10">
    <source>
        <dbReference type="PROSITE" id="PS50850"/>
    </source>
</evidence>
<feature type="transmembrane region" description="Helical" evidence="9">
    <location>
        <begin position="370"/>
        <end position="393"/>
    </location>
</feature>
<dbReference type="Pfam" id="PF07690">
    <property type="entry name" value="MFS_1"/>
    <property type="match status" value="2"/>
</dbReference>
<evidence type="ECO:0000256" key="8">
    <source>
        <dbReference type="ARBA" id="ARBA00040914"/>
    </source>
</evidence>
<evidence type="ECO:0000256" key="7">
    <source>
        <dbReference type="ARBA" id="ARBA00038075"/>
    </source>
</evidence>
<feature type="transmembrane region" description="Helical" evidence="9">
    <location>
        <begin position="279"/>
        <end position="300"/>
    </location>
</feature>
<organism evidence="11 12">
    <name type="scientific">Auraticoccus cholistanensis</name>
    <dbReference type="NCBI Taxonomy" id="2656650"/>
    <lineage>
        <taxon>Bacteria</taxon>
        <taxon>Bacillati</taxon>
        <taxon>Actinomycetota</taxon>
        <taxon>Actinomycetes</taxon>
        <taxon>Propionibacteriales</taxon>
        <taxon>Propionibacteriaceae</taxon>
        <taxon>Auraticoccus</taxon>
    </lineage>
</organism>
<evidence type="ECO:0000256" key="3">
    <source>
        <dbReference type="ARBA" id="ARBA00022475"/>
    </source>
</evidence>
<feature type="transmembrane region" description="Helical" evidence="9">
    <location>
        <begin position="399"/>
        <end position="417"/>
    </location>
</feature>
<comment type="subcellular location">
    <subcellularLocation>
        <location evidence="1">Cell inner membrane</location>
        <topology evidence="1">Multi-pass membrane protein</topology>
    </subcellularLocation>
</comment>
<dbReference type="Proteomes" id="UP000435304">
    <property type="component" value="Unassembled WGS sequence"/>
</dbReference>
<gene>
    <name evidence="11" type="ORF">GC722_02420</name>
</gene>
<keyword evidence="5 9" id="KW-1133">Transmembrane helix</keyword>
<feature type="domain" description="Major facilitator superfamily (MFS) profile" evidence="10">
    <location>
        <begin position="237"/>
        <end position="440"/>
    </location>
</feature>
<feature type="transmembrane region" description="Helical" evidence="9">
    <location>
        <begin position="249"/>
        <end position="273"/>
    </location>
</feature>
<keyword evidence="6 9" id="KW-0472">Membrane</keyword>
<dbReference type="SUPFAM" id="SSF103473">
    <property type="entry name" value="MFS general substrate transporter"/>
    <property type="match status" value="1"/>
</dbReference>
<feature type="transmembrane region" description="Helical" evidence="9">
    <location>
        <begin position="102"/>
        <end position="122"/>
    </location>
</feature>
<keyword evidence="3" id="KW-1003">Cell membrane</keyword>
<protein>
    <recommendedName>
        <fullName evidence="8">Multidrug efflux pump Tap</fullName>
    </recommendedName>
</protein>
<evidence type="ECO:0000256" key="6">
    <source>
        <dbReference type="ARBA" id="ARBA00023136"/>
    </source>
</evidence>
<dbReference type="GO" id="GO:0022857">
    <property type="term" value="F:transmembrane transporter activity"/>
    <property type="evidence" value="ECO:0007669"/>
    <property type="project" value="InterPro"/>
</dbReference>
<dbReference type="InterPro" id="IPR036259">
    <property type="entry name" value="MFS_trans_sf"/>
</dbReference>
<dbReference type="PANTHER" id="PTHR23513">
    <property type="entry name" value="INTEGRAL MEMBRANE EFFLUX PROTEIN-RELATED"/>
    <property type="match status" value="1"/>
</dbReference>
<dbReference type="InterPro" id="IPR001958">
    <property type="entry name" value="Tet-R_TetA/multi-R_MdtG-like"/>
</dbReference>
<feature type="transmembrane region" description="Helical" evidence="9">
    <location>
        <begin position="171"/>
        <end position="191"/>
    </location>
</feature>
<evidence type="ECO:0000313" key="11">
    <source>
        <dbReference type="EMBL" id="MVA74891.1"/>
    </source>
</evidence>
<feature type="transmembrane region" description="Helical" evidence="9">
    <location>
        <begin position="67"/>
        <end position="90"/>
    </location>
</feature>
<evidence type="ECO:0000256" key="9">
    <source>
        <dbReference type="SAM" id="Phobius"/>
    </source>
</evidence>
<feature type="transmembrane region" description="Helical" evidence="9">
    <location>
        <begin position="197"/>
        <end position="218"/>
    </location>
</feature>
<dbReference type="Gene3D" id="1.20.1250.20">
    <property type="entry name" value="MFS general substrate transporter like domains"/>
    <property type="match status" value="1"/>
</dbReference>
<comment type="caution">
    <text evidence="11">The sequence shown here is derived from an EMBL/GenBank/DDBJ whole genome shotgun (WGS) entry which is preliminary data.</text>
</comment>
<name>A0A6A9UQE0_9ACTN</name>
<dbReference type="GO" id="GO:0005886">
    <property type="term" value="C:plasma membrane"/>
    <property type="evidence" value="ECO:0007669"/>
    <property type="project" value="UniProtKB-SubCell"/>
</dbReference>
<accession>A0A6A9UQE0</accession>
<keyword evidence="2" id="KW-0813">Transport</keyword>
<dbReference type="EMBL" id="WPCU01000003">
    <property type="protein sequence ID" value="MVA74891.1"/>
    <property type="molecule type" value="Genomic_DNA"/>
</dbReference>
<reference evidence="11 12" key="1">
    <citation type="submission" date="2019-12" db="EMBL/GenBank/DDBJ databases">
        <title>Auraticoccus cholistani sp. nov., an actinomycete isolated from soil of Cholistan desert.</title>
        <authorList>
            <person name="Cheema M.T."/>
        </authorList>
    </citation>
    <scope>NUCLEOTIDE SEQUENCE [LARGE SCALE GENOMIC DNA]</scope>
    <source>
        <strain evidence="11 12">F435</strain>
    </source>
</reference>
<dbReference type="PRINTS" id="PR01035">
    <property type="entry name" value="TCRTETA"/>
</dbReference>
<dbReference type="PROSITE" id="PS50850">
    <property type="entry name" value="MFS"/>
    <property type="match status" value="1"/>
</dbReference>
<evidence type="ECO:0000256" key="4">
    <source>
        <dbReference type="ARBA" id="ARBA00022692"/>
    </source>
</evidence>
<sequence length="440" mass="44328">MLSPSTGGVRVWCRTRRLDPDAASPLHGGPVRRSTILFLLADAASLLGNSFIAVVLPWLVLARTGDPAAAGVVAAATAAPAVIAALVGGWVVDRVGRRRISIISDLGSALAVAAIPLVDATAGLDLGWFVLLGALGALFDVPGMTARESLLPDVARAGGMSLDRLSGVREGLFGVTFLAGPALAGLALTAFEPTAVLVVTAAASALAALCTLLIPAAVGRRSADALAEPAARQLLGGLRVVAADPLLRAVTVLSIGSAAVLGPLQALLLPAWFSTTGSSAALGLTLSALALGTLVGAGTYAVAAGRMRRRTAYLLCLLCVSTGMLLLASLAHPLVVALAMFVCGLGSGLLSPVVPVVVAGRVPESHRGRVFGVQNAVVMLLAPLAVGLAGAVAASSLEWAFYAATALWLATALYGALVPGMRSLDEPATTCEETPAEQRC</sequence>
<keyword evidence="4 9" id="KW-0812">Transmembrane</keyword>
<dbReference type="PANTHER" id="PTHR23513:SF9">
    <property type="entry name" value="ENTEROBACTIN EXPORTER ENTS"/>
    <property type="match status" value="1"/>
</dbReference>
<evidence type="ECO:0000313" key="12">
    <source>
        <dbReference type="Proteomes" id="UP000435304"/>
    </source>
</evidence>
<feature type="transmembrane region" description="Helical" evidence="9">
    <location>
        <begin position="312"/>
        <end position="331"/>
    </location>
</feature>
<dbReference type="AlphaFoldDB" id="A0A6A9UQE0"/>
<feature type="transmembrane region" description="Helical" evidence="9">
    <location>
        <begin position="128"/>
        <end position="150"/>
    </location>
</feature>
<feature type="transmembrane region" description="Helical" evidence="9">
    <location>
        <begin position="36"/>
        <end position="61"/>
    </location>
</feature>
<comment type="similarity">
    <text evidence="7">Belongs to the major facilitator superfamily. Drug:H(+) antiporter-3 (DHA3) (TC 2.A.1.21) family.</text>
</comment>